<dbReference type="PATRIC" id="fig|1141662.3.peg.3041"/>
<evidence type="ECO:0000313" key="3">
    <source>
        <dbReference type="Proteomes" id="UP000009336"/>
    </source>
</evidence>
<protein>
    <submittedName>
        <fullName evidence="2">Arylamine N-acetyltransferase</fullName>
    </submittedName>
</protein>
<comment type="similarity">
    <text evidence="1">Belongs to the arylamine N-acetyltransferase family.</text>
</comment>
<sequence length="178" mass="20898">MKDIWSYINRLALSYPPKVNLIYLSQLHYSHFYTIPFENFNMKENAQHSSIYSVTKKAILEHKRGGIYFEFAGLIVPFFEKVGFIYHFRLARLFLPTMTPATHQIYIISIEGQDWLFDVDFGARGPRGLLLLKDGFEHKHPFLSSRISKSEIYGWVVSIKENSKPDADWENIYAFHDI</sequence>
<dbReference type="GO" id="GO:0016407">
    <property type="term" value="F:acetyltransferase activity"/>
    <property type="evidence" value="ECO:0007669"/>
    <property type="project" value="InterPro"/>
</dbReference>
<gene>
    <name evidence="2" type="ORF">OOA_14985</name>
</gene>
<comment type="caution">
    <text evidence="2">The sequence shown here is derived from an EMBL/GenBank/DDBJ whole genome shotgun (WGS) entry which is preliminary data.</text>
</comment>
<dbReference type="HOGENOM" id="CLU_1509324_0_0_6"/>
<dbReference type="Proteomes" id="UP000009336">
    <property type="component" value="Unassembled WGS sequence"/>
</dbReference>
<organism evidence="2 3">
    <name type="scientific">Providencia burhodogranariea DSM 19968</name>
    <dbReference type="NCBI Taxonomy" id="1141662"/>
    <lineage>
        <taxon>Bacteria</taxon>
        <taxon>Pseudomonadati</taxon>
        <taxon>Pseudomonadota</taxon>
        <taxon>Gammaproteobacteria</taxon>
        <taxon>Enterobacterales</taxon>
        <taxon>Morganellaceae</taxon>
        <taxon>Providencia</taxon>
    </lineage>
</organism>
<dbReference type="PANTHER" id="PTHR11786">
    <property type="entry name" value="N-HYDROXYARYLAMINE O-ACETYLTRANSFERASE"/>
    <property type="match status" value="1"/>
</dbReference>
<dbReference type="eggNOG" id="COG2162">
    <property type="taxonomic scope" value="Bacteria"/>
</dbReference>
<reference evidence="2 3" key="1">
    <citation type="journal article" date="2012" name="BMC Genomics">
        <title>Comparative genomics of bacteria in the genus Providencia isolated from wild Drosophila melanogaster.</title>
        <authorList>
            <person name="Galac M.R."/>
            <person name="Lazzaro B.P."/>
        </authorList>
    </citation>
    <scope>NUCLEOTIDE SEQUENCE [LARGE SCALE GENOMIC DNA]</scope>
    <source>
        <strain evidence="2 3">DSM 19968</strain>
    </source>
</reference>
<dbReference type="Gene3D" id="3.30.2140.10">
    <property type="entry name" value="Arylamine N-acetyltransferase"/>
    <property type="match status" value="1"/>
</dbReference>
<dbReference type="InterPro" id="IPR001447">
    <property type="entry name" value="Arylamine_N-AcTrfase"/>
</dbReference>
<dbReference type="Gene3D" id="2.40.128.150">
    <property type="entry name" value="Cysteine proteinases"/>
    <property type="match status" value="1"/>
</dbReference>
<dbReference type="InterPro" id="IPR038765">
    <property type="entry name" value="Papain-like_cys_pep_sf"/>
</dbReference>
<proteinExistence type="inferred from homology"/>
<keyword evidence="2" id="KW-0808">Transferase</keyword>
<dbReference type="AlphaFoldDB" id="K8WB81"/>
<evidence type="ECO:0000256" key="1">
    <source>
        <dbReference type="ARBA" id="ARBA00006547"/>
    </source>
</evidence>
<keyword evidence="3" id="KW-1185">Reference proteome</keyword>
<dbReference type="OrthoDB" id="7181050at2"/>
<accession>K8WB81</accession>
<dbReference type="PANTHER" id="PTHR11786:SF0">
    <property type="entry name" value="ARYLAMINE N-ACETYLTRANSFERASE 4-RELATED"/>
    <property type="match status" value="1"/>
</dbReference>
<dbReference type="Pfam" id="PF00797">
    <property type="entry name" value="Acetyltransf_2"/>
    <property type="match status" value="1"/>
</dbReference>
<evidence type="ECO:0000313" key="2">
    <source>
        <dbReference type="EMBL" id="EKT57181.1"/>
    </source>
</evidence>
<dbReference type="EMBL" id="AKKL01000040">
    <property type="protein sequence ID" value="EKT57181.1"/>
    <property type="molecule type" value="Genomic_DNA"/>
</dbReference>
<dbReference type="STRING" id="1141662.OOA_14985"/>
<name>K8WB81_9GAMM</name>
<dbReference type="SUPFAM" id="SSF54001">
    <property type="entry name" value="Cysteine proteinases"/>
    <property type="match status" value="1"/>
</dbReference>